<evidence type="ECO:0000313" key="2">
    <source>
        <dbReference type="Proteomes" id="UP001153331"/>
    </source>
</evidence>
<dbReference type="Proteomes" id="UP001153331">
    <property type="component" value="Unassembled WGS sequence"/>
</dbReference>
<proteinExistence type="predicted"/>
<protein>
    <submittedName>
        <fullName evidence="1">Uncharacterized protein</fullName>
    </submittedName>
</protein>
<accession>A0ACC2I905</accession>
<dbReference type="EMBL" id="JAPHNI010000395">
    <property type="protein sequence ID" value="KAJ8111562.1"/>
    <property type="molecule type" value="Genomic_DNA"/>
</dbReference>
<name>A0ACC2I905_9PLEO</name>
<comment type="caution">
    <text evidence="1">The sequence shown here is derived from an EMBL/GenBank/DDBJ whole genome shotgun (WGS) entry which is preliminary data.</text>
</comment>
<reference evidence="1" key="1">
    <citation type="submission" date="2022-11" db="EMBL/GenBank/DDBJ databases">
        <title>Genome Sequence of Boeremia exigua.</title>
        <authorList>
            <person name="Buettner E."/>
        </authorList>
    </citation>
    <scope>NUCLEOTIDE SEQUENCE</scope>
    <source>
        <strain evidence="1">CU02</strain>
    </source>
</reference>
<evidence type="ECO:0000313" key="1">
    <source>
        <dbReference type="EMBL" id="KAJ8111562.1"/>
    </source>
</evidence>
<gene>
    <name evidence="1" type="ORF">OPT61_g5877</name>
</gene>
<keyword evidence="2" id="KW-1185">Reference proteome</keyword>
<organism evidence="1 2">
    <name type="scientific">Boeremia exigua</name>
    <dbReference type="NCBI Taxonomy" id="749465"/>
    <lineage>
        <taxon>Eukaryota</taxon>
        <taxon>Fungi</taxon>
        <taxon>Dikarya</taxon>
        <taxon>Ascomycota</taxon>
        <taxon>Pezizomycotina</taxon>
        <taxon>Dothideomycetes</taxon>
        <taxon>Pleosporomycetidae</taxon>
        <taxon>Pleosporales</taxon>
        <taxon>Pleosporineae</taxon>
        <taxon>Didymellaceae</taxon>
        <taxon>Boeremia</taxon>
    </lineage>
</organism>
<sequence>MAGIKYAEVAGWSSSLAVAAPLFFAILTFLCQLLRARKAHDTLTRPRVQARRRIPRLGKRWLTFATANACDPLLCKHHSCKNIEALFEPSDSRKSAMAVRIAVLAALIAIIAAAPQISYPLNSQFPPVARVGKPYLFQFAPTTFTSDSGSLLYSLRQNPSWLSIEEETGKLSGTPGALDVGTASFTVVAVDASGAVANMESALIVSKDNSPRVHANISQALSAAGSLSGPTTLAIKASQSFAITFPRDLFESDNKLSYFATLSDHTPLPAWISFDPTSLYFVGTTPPTSIPQSFGFLLIASDSPGYAASTVQFSLSTNVHALYFQPAIHTMNVTKGDKVHITGLKSKLYLDQSTISDRDIESTSAELPDWLTFDGSTLDISGTAPAELSSQDLTVSAKDIYGDLAQYTIQMNVLSELFASPVGLLNITMGEPFKYQLPRSLFAQDNELVTIDFATLADHLHFNPTTFTIFGTVPEDMAPQVVLCTIAATSKDGSLKETQAFNITLSEPTHTSTNNDSTTSGHGDTFETAKTDTSGQRPGVIAGIVLASLGGAASIVACIFCICRRRKQTQRYLSPKIASPRSPRKSEISRPIFIPNGWPDIEEEDLEKGKEHDDIFLERTPDHAPKLEVDLPLERRDSASATESIGDADTDILNRFEDSSLGYIRNDSAPSDCPHDSMKIPVQLAKQSSQKSTASFRKHTRRTTTVYHDQIHRSSGLPVNRRITGMGTCSIPLSRQSANVLIGHGRHTYSPSRSNNNFGSLRRAMSSSSFSRRTSSLSTVLTACPQGPTARSRHPIVTTPIEERHSIRVVPSSTHSSLIDRRTIEAKRSSYIRKRASAQSPFFSAGYRASSTTYRSPPAFLTEKQRSRILFPRPRANTIVKPDDDVEEGKEKDVPVASTSEGKAGTTFPGSLRQHRSTKSVAKESNKNESLHRPSTSIATVSTDMNRRASTRRSLLAFELKASLNDLTGSEVYDNADLSESVYTDEEDDIEDYDKRTTVKPGHFTLPPLNLDSRRNATTEKRTSKRNSQNKSSDREIKRTSEREPTPHYLAKEHGGKENMSSTYTLGKITSIPEAKVLPRAALSSVRPTSSNARHSQAMSIPRKSILRDSQVRPASRAGSNAGSTNERHSRRSIHSRQQSRASGAKRTPRGHSRSQSSAFPFFDPSVTGADTDSIGAAITTPTHARPSRESAVTRDLSGNLIYHGDDTLGSSSMVFPPPSRPQRPSTRFSNVPSGVPGTQSSGLGIFPQGSSAVEMNGERQRNPLSVAGASVDTEPAETAARGRKTWGEGLKSIMGRSSVWGWDKEKDDVKVFV</sequence>